<evidence type="ECO:0000256" key="1">
    <source>
        <dbReference type="ARBA" id="ARBA00004141"/>
    </source>
</evidence>
<dbReference type="GO" id="GO:0005783">
    <property type="term" value="C:endoplasmic reticulum"/>
    <property type="evidence" value="ECO:0007669"/>
    <property type="project" value="TreeGrafter"/>
</dbReference>
<dbReference type="SMART" id="SM00724">
    <property type="entry name" value="TLC"/>
    <property type="match status" value="1"/>
</dbReference>
<feature type="domain" description="TLC" evidence="7">
    <location>
        <begin position="78"/>
        <end position="291"/>
    </location>
</feature>
<gene>
    <name evidence="8" type="ORF">OMAR00292_LOCUS7166</name>
</gene>
<keyword evidence="2 5" id="KW-0812">Transmembrane</keyword>
<evidence type="ECO:0000256" key="6">
    <source>
        <dbReference type="SAM" id="Phobius"/>
    </source>
</evidence>
<dbReference type="Pfam" id="PF03798">
    <property type="entry name" value="TRAM_LAG1_CLN8"/>
    <property type="match status" value="1"/>
</dbReference>
<dbReference type="GO" id="GO:0016020">
    <property type="term" value="C:membrane"/>
    <property type="evidence" value="ECO:0007669"/>
    <property type="project" value="UniProtKB-SubCell"/>
</dbReference>
<evidence type="ECO:0000313" key="8">
    <source>
        <dbReference type="EMBL" id="CAE0622550.1"/>
    </source>
</evidence>
<protein>
    <recommendedName>
        <fullName evidence="7">TLC domain-containing protein</fullName>
    </recommendedName>
</protein>
<feature type="transmembrane region" description="Helical" evidence="6">
    <location>
        <begin position="262"/>
        <end position="282"/>
    </location>
</feature>
<reference evidence="8" key="1">
    <citation type="submission" date="2021-01" db="EMBL/GenBank/DDBJ databases">
        <authorList>
            <person name="Corre E."/>
            <person name="Pelletier E."/>
            <person name="Niang G."/>
            <person name="Scheremetjew M."/>
            <person name="Finn R."/>
            <person name="Kale V."/>
            <person name="Holt S."/>
            <person name="Cochrane G."/>
            <person name="Meng A."/>
            <person name="Brown T."/>
            <person name="Cohen L."/>
        </authorList>
    </citation>
    <scope>NUCLEOTIDE SEQUENCE</scope>
    <source>
        <strain evidence="8">CCMP1795</strain>
    </source>
</reference>
<dbReference type="GO" id="GO:0050291">
    <property type="term" value="F:sphingosine N-acyltransferase activity"/>
    <property type="evidence" value="ECO:0007669"/>
    <property type="project" value="InterPro"/>
</dbReference>
<feature type="transmembrane region" description="Helical" evidence="6">
    <location>
        <begin position="190"/>
        <end position="209"/>
    </location>
</feature>
<dbReference type="EMBL" id="HBIT01013621">
    <property type="protein sequence ID" value="CAE0622550.1"/>
    <property type="molecule type" value="Transcribed_RNA"/>
</dbReference>
<dbReference type="PROSITE" id="PS50922">
    <property type="entry name" value="TLC"/>
    <property type="match status" value="1"/>
</dbReference>
<keyword evidence="3 6" id="KW-1133">Transmembrane helix</keyword>
<feature type="transmembrane region" description="Helical" evidence="6">
    <location>
        <begin position="216"/>
        <end position="242"/>
    </location>
</feature>
<evidence type="ECO:0000256" key="2">
    <source>
        <dbReference type="ARBA" id="ARBA00022692"/>
    </source>
</evidence>
<proteinExistence type="predicted"/>
<feature type="transmembrane region" description="Helical" evidence="6">
    <location>
        <begin position="38"/>
        <end position="62"/>
    </location>
</feature>
<evidence type="ECO:0000259" key="7">
    <source>
        <dbReference type="PROSITE" id="PS50922"/>
    </source>
</evidence>
<accession>A0A7S3USE1</accession>
<dbReference type="InterPro" id="IPR006634">
    <property type="entry name" value="TLC-dom"/>
</dbReference>
<sequence length="315" mass="36688">MVFILYQFALMVQVANHRQKLQKSTGYPQFADFIPAGGIAAFLTCFHYAVKAVCRPIALSVIARKSKWSEEIYQAKISRFGSAVFKLIFFTVFTIQLYAVLRNAEWMPPELGGSGSTGRCWLDGFPYQHVDVHLKWCYIVASGYYVSEVVFQLLFEWDRPDFREMMIHHTTAAFLLLFSYMMNYTRVGSLVFFVFCCSDISSYLVKLTVDTKHKYLTFVVYLSVLASWGYLRLYVLPAHIIYCTWFESMALIPDEENLLGWGFFNTLLLVLLVLNLYWYVLLLRMGYHFLSKGETRDMQANLTAMDLKKQQRKQQ</sequence>
<organism evidence="8">
    <name type="scientific">Oxyrrhis marina</name>
    <name type="common">Dinoflagellate</name>
    <dbReference type="NCBI Taxonomy" id="2969"/>
    <lineage>
        <taxon>Eukaryota</taxon>
        <taxon>Sar</taxon>
        <taxon>Alveolata</taxon>
        <taxon>Dinophyceae</taxon>
        <taxon>Oxyrrhinales</taxon>
        <taxon>Oxyrrhinaceae</taxon>
        <taxon>Oxyrrhis</taxon>
    </lineage>
</organism>
<dbReference type="AlphaFoldDB" id="A0A7S3USE1"/>
<comment type="subcellular location">
    <subcellularLocation>
        <location evidence="1">Membrane</location>
        <topology evidence="1">Multi-pass membrane protein</topology>
    </subcellularLocation>
</comment>
<keyword evidence="4 5" id="KW-0472">Membrane</keyword>
<feature type="transmembrane region" description="Helical" evidence="6">
    <location>
        <begin position="83"/>
        <end position="101"/>
    </location>
</feature>
<name>A0A7S3USE1_OXYMA</name>
<dbReference type="PANTHER" id="PTHR12560">
    <property type="entry name" value="LONGEVITY ASSURANCE FACTOR 1 LAG1"/>
    <property type="match status" value="1"/>
</dbReference>
<dbReference type="InterPro" id="IPR016439">
    <property type="entry name" value="Lag1/Lac1-like"/>
</dbReference>
<evidence type="ECO:0000256" key="4">
    <source>
        <dbReference type="ARBA" id="ARBA00023136"/>
    </source>
</evidence>
<evidence type="ECO:0000256" key="5">
    <source>
        <dbReference type="PROSITE-ProRule" id="PRU00205"/>
    </source>
</evidence>
<dbReference type="PANTHER" id="PTHR12560:SF0">
    <property type="entry name" value="LD18904P"/>
    <property type="match status" value="1"/>
</dbReference>
<evidence type="ECO:0000256" key="3">
    <source>
        <dbReference type="ARBA" id="ARBA00022989"/>
    </source>
</evidence>
<dbReference type="GO" id="GO:0046513">
    <property type="term" value="P:ceramide biosynthetic process"/>
    <property type="evidence" value="ECO:0007669"/>
    <property type="project" value="InterPro"/>
</dbReference>